<reference evidence="15" key="1">
    <citation type="journal article" date="2017" name="Nat. Commun.">
        <title>The North American bullfrog draft genome provides insight into hormonal regulation of long noncoding RNA.</title>
        <authorList>
            <person name="Hammond S.A."/>
            <person name="Warren R.L."/>
            <person name="Vandervalk B.P."/>
            <person name="Kucuk E."/>
            <person name="Khan H."/>
            <person name="Gibb E.A."/>
            <person name="Pandoh P."/>
            <person name="Kirk H."/>
            <person name="Zhao Y."/>
            <person name="Jones M."/>
            <person name="Mungall A.J."/>
            <person name="Coope R."/>
            <person name="Pleasance S."/>
            <person name="Moore R.A."/>
            <person name="Holt R.A."/>
            <person name="Round J.M."/>
            <person name="Ohora S."/>
            <person name="Walle B.V."/>
            <person name="Veldhoen N."/>
            <person name="Helbing C.C."/>
            <person name="Birol I."/>
        </authorList>
    </citation>
    <scope>NUCLEOTIDE SEQUENCE [LARGE SCALE GENOMIC DNA]</scope>
</reference>
<evidence type="ECO:0000256" key="12">
    <source>
        <dbReference type="SAM" id="Phobius"/>
    </source>
</evidence>
<dbReference type="GO" id="GO:0004930">
    <property type="term" value="F:G protein-coupled receptor activity"/>
    <property type="evidence" value="ECO:0007669"/>
    <property type="project" value="UniProtKB-KW"/>
</dbReference>
<evidence type="ECO:0000256" key="10">
    <source>
        <dbReference type="ARBA" id="ARBA00023170"/>
    </source>
</evidence>
<evidence type="ECO:0000256" key="11">
    <source>
        <dbReference type="ARBA" id="ARBA00023224"/>
    </source>
</evidence>
<keyword evidence="7 12" id="KW-1133">Transmembrane helix</keyword>
<evidence type="ECO:0000256" key="2">
    <source>
        <dbReference type="ARBA" id="ARBA00010663"/>
    </source>
</evidence>
<dbReference type="InterPro" id="IPR017452">
    <property type="entry name" value="GPCR_Rhodpsn_7TM"/>
</dbReference>
<keyword evidence="11" id="KW-0807">Transducer</keyword>
<organism evidence="14 15">
    <name type="scientific">Aquarana catesbeiana</name>
    <name type="common">American bullfrog</name>
    <name type="synonym">Rana catesbeiana</name>
    <dbReference type="NCBI Taxonomy" id="8400"/>
    <lineage>
        <taxon>Eukaryota</taxon>
        <taxon>Metazoa</taxon>
        <taxon>Chordata</taxon>
        <taxon>Craniata</taxon>
        <taxon>Vertebrata</taxon>
        <taxon>Euteleostomi</taxon>
        <taxon>Amphibia</taxon>
        <taxon>Batrachia</taxon>
        <taxon>Anura</taxon>
        <taxon>Neobatrachia</taxon>
        <taxon>Ranoidea</taxon>
        <taxon>Ranidae</taxon>
        <taxon>Aquarana</taxon>
    </lineage>
</organism>
<keyword evidence="4" id="KW-0716">Sensory transduction</keyword>
<sequence length="161" mass="18286">MLHVTILGVSTVSLRSCIVQYLVYRGLACMECLLLTVMSFDHYLAICNVLHCITIIDLKLCLYLVLCSWLLGFAATLLVLIMQTLCIYSKVPGVCPIQSSDISTIQVHHRHLPPCRCMYLMVHCLPCMRCPHDMKKVVSLMYTVVTPLLNPIIYTLRNQEI</sequence>
<accession>A0A2G9NLB4</accession>
<dbReference type="FunFam" id="1.10.1220.70:FF:000001">
    <property type="entry name" value="Olfactory receptor"/>
    <property type="match status" value="1"/>
</dbReference>
<dbReference type="OrthoDB" id="10017003at2759"/>
<evidence type="ECO:0000259" key="13">
    <source>
        <dbReference type="PROSITE" id="PS50262"/>
    </source>
</evidence>
<evidence type="ECO:0000256" key="4">
    <source>
        <dbReference type="ARBA" id="ARBA00022606"/>
    </source>
</evidence>
<keyword evidence="10" id="KW-0675">Receptor</keyword>
<dbReference type="InterPro" id="IPR000276">
    <property type="entry name" value="GPCR_Rhodpsn"/>
</dbReference>
<dbReference type="GO" id="GO:0005886">
    <property type="term" value="C:plasma membrane"/>
    <property type="evidence" value="ECO:0007669"/>
    <property type="project" value="UniProtKB-SubCell"/>
</dbReference>
<dbReference type="PROSITE" id="PS50262">
    <property type="entry name" value="G_PROTEIN_RECEP_F1_2"/>
    <property type="match status" value="1"/>
</dbReference>
<gene>
    <name evidence="14" type="ORF">AB205_0128370</name>
</gene>
<comment type="similarity">
    <text evidence="2">Belongs to the G-protein coupled receptor 1 family.</text>
</comment>
<keyword evidence="8" id="KW-0297">G-protein coupled receptor</keyword>
<evidence type="ECO:0000256" key="5">
    <source>
        <dbReference type="ARBA" id="ARBA00022692"/>
    </source>
</evidence>
<dbReference type="Pfam" id="PF00001">
    <property type="entry name" value="7tm_1"/>
    <property type="match status" value="1"/>
</dbReference>
<proteinExistence type="inferred from homology"/>
<evidence type="ECO:0000313" key="14">
    <source>
        <dbReference type="EMBL" id="PIN91869.1"/>
    </source>
</evidence>
<dbReference type="Proteomes" id="UP000228934">
    <property type="component" value="Unassembled WGS sequence"/>
</dbReference>
<comment type="subcellular location">
    <subcellularLocation>
        <location evidence="1">Cell membrane</location>
        <topology evidence="1">Multi-pass membrane protein</topology>
    </subcellularLocation>
</comment>
<dbReference type="Gene3D" id="1.10.1220.70">
    <property type="match status" value="1"/>
</dbReference>
<dbReference type="EMBL" id="KV923932">
    <property type="protein sequence ID" value="PIN91869.1"/>
    <property type="molecule type" value="Genomic_DNA"/>
</dbReference>
<evidence type="ECO:0000256" key="9">
    <source>
        <dbReference type="ARBA" id="ARBA00023136"/>
    </source>
</evidence>
<dbReference type="Gene3D" id="1.20.1070.10">
    <property type="entry name" value="Rhodopsin 7-helix transmembrane proteins"/>
    <property type="match status" value="1"/>
</dbReference>
<dbReference type="AlphaFoldDB" id="A0A2G9NLB4"/>
<keyword evidence="5 12" id="KW-0812">Transmembrane</keyword>
<feature type="transmembrane region" description="Helical" evidence="12">
    <location>
        <begin position="62"/>
        <end position="81"/>
    </location>
</feature>
<dbReference type="PANTHER" id="PTHR24242">
    <property type="entry name" value="G-PROTEIN COUPLED RECEPTOR"/>
    <property type="match status" value="1"/>
</dbReference>
<keyword evidence="9 12" id="KW-0472">Membrane</keyword>
<evidence type="ECO:0000256" key="6">
    <source>
        <dbReference type="ARBA" id="ARBA00022725"/>
    </source>
</evidence>
<keyword evidence="3" id="KW-1003">Cell membrane</keyword>
<evidence type="ECO:0000256" key="1">
    <source>
        <dbReference type="ARBA" id="ARBA00004651"/>
    </source>
</evidence>
<feature type="transmembrane region" description="Helical" evidence="12">
    <location>
        <begin position="137"/>
        <end position="156"/>
    </location>
</feature>
<evidence type="ECO:0000256" key="7">
    <source>
        <dbReference type="ARBA" id="ARBA00022989"/>
    </source>
</evidence>
<evidence type="ECO:0000313" key="15">
    <source>
        <dbReference type="Proteomes" id="UP000228934"/>
    </source>
</evidence>
<keyword evidence="15" id="KW-1185">Reference proteome</keyword>
<feature type="domain" description="G-protein coupled receptors family 1 profile" evidence="13">
    <location>
        <begin position="1"/>
        <end position="161"/>
    </location>
</feature>
<dbReference type="SUPFAM" id="SSF81321">
    <property type="entry name" value="Family A G protein-coupled receptor-like"/>
    <property type="match status" value="1"/>
</dbReference>
<dbReference type="GO" id="GO:0007608">
    <property type="term" value="P:sensory perception of smell"/>
    <property type="evidence" value="ECO:0007669"/>
    <property type="project" value="UniProtKB-KW"/>
</dbReference>
<feature type="non-terminal residue" evidence="14">
    <location>
        <position position="161"/>
    </location>
</feature>
<dbReference type="PANTHER" id="PTHR24242:SF253">
    <property type="entry name" value="OLFACTORY RECEPTOR-RELATED"/>
    <property type="match status" value="1"/>
</dbReference>
<evidence type="ECO:0000256" key="3">
    <source>
        <dbReference type="ARBA" id="ARBA00022475"/>
    </source>
</evidence>
<evidence type="ECO:0000256" key="8">
    <source>
        <dbReference type="ARBA" id="ARBA00023040"/>
    </source>
</evidence>
<keyword evidence="6" id="KW-0552">Olfaction</keyword>
<name>A0A2G9NLB4_AQUCT</name>
<protein>
    <recommendedName>
        <fullName evidence="13">G-protein coupled receptors family 1 profile domain-containing protein</fullName>
    </recommendedName>
</protein>
<dbReference type="InterPro" id="IPR050939">
    <property type="entry name" value="Olfactory_GPCR1"/>
</dbReference>